<keyword evidence="2" id="KW-1185">Reference proteome</keyword>
<proteinExistence type="predicted"/>
<organism evidence="1 2">
    <name type="scientific">Fusarium decemcellulare</name>
    <dbReference type="NCBI Taxonomy" id="57161"/>
    <lineage>
        <taxon>Eukaryota</taxon>
        <taxon>Fungi</taxon>
        <taxon>Dikarya</taxon>
        <taxon>Ascomycota</taxon>
        <taxon>Pezizomycotina</taxon>
        <taxon>Sordariomycetes</taxon>
        <taxon>Hypocreomycetidae</taxon>
        <taxon>Hypocreales</taxon>
        <taxon>Nectriaceae</taxon>
        <taxon>Fusarium</taxon>
        <taxon>Fusarium decemcellulare species complex</taxon>
    </lineage>
</organism>
<sequence>MPVKAAFVGACGATLSHVLAWTLLAGHKTAARKLREACHYHFLDSQSPSVVRDASKLKNILLSRGVTEEVMKSQLIIVEGSSRDVTAVVNLLSNDPELVFSGITSTPKFSYNPFRPIAMNDATITGDSASAVVDALRRLKSNNSIINAPVFVPISSTGHSSHRDQPLILVPLYHWLLPVPQADTAVLEKVTRTAVTETDSPLGGYVMIRPPLLTHGRMKGIESIRVGWIWEDDVYRTDEEEQGVEIGYTISRADLARWMFKELVEGDVQAWNGKCVNLTY</sequence>
<dbReference type="EMBL" id="JANRMS010000012">
    <property type="protein sequence ID" value="KAJ3549888.1"/>
    <property type="molecule type" value="Genomic_DNA"/>
</dbReference>
<comment type="caution">
    <text evidence="1">The sequence shown here is derived from an EMBL/GenBank/DDBJ whole genome shotgun (WGS) entry which is preliminary data.</text>
</comment>
<protein>
    <submittedName>
        <fullName evidence="1">Uncharacterized protein</fullName>
    </submittedName>
</protein>
<evidence type="ECO:0000313" key="2">
    <source>
        <dbReference type="Proteomes" id="UP001148629"/>
    </source>
</evidence>
<reference evidence="1" key="1">
    <citation type="submission" date="2022-08" db="EMBL/GenBank/DDBJ databases">
        <title>Genome Sequence of Fusarium decemcellulare.</title>
        <authorList>
            <person name="Buettner E."/>
        </authorList>
    </citation>
    <scope>NUCLEOTIDE SEQUENCE</scope>
    <source>
        <strain evidence="1">Babe19</strain>
    </source>
</reference>
<dbReference type="Proteomes" id="UP001148629">
    <property type="component" value="Unassembled WGS sequence"/>
</dbReference>
<accession>A0ACC1T0A4</accession>
<gene>
    <name evidence="1" type="ORF">NM208_g269</name>
</gene>
<evidence type="ECO:0000313" key="1">
    <source>
        <dbReference type="EMBL" id="KAJ3549888.1"/>
    </source>
</evidence>
<name>A0ACC1T0A4_9HYPO</name>